<dbReference type="GO" id="GO:0016020">
    <property type="term" value="C:membrane"/>
    <property type="evidence" value="ECO:0007669"/>
    <property type="project" value="UniProtKB-SubCell"/>
</dbReference>
<dbReference type="Pfam" id="PF16916">
    <property type="entry name" value="ZT_dimer"/>
    <property type="match status" value="1"/>
</dbReference>
<evidence type="ECO:0000259" key="10">
    <source>
        <dbReference type="Pfam" id="PF16916"/>
    </source>
</evidence>
<dbReference type="Gene3D" id="1.20.1510.10">
    <property type="entry name" value="Cation efflux protein transmembrane domain"/>
    <property type="match status" value="1"/>
</dbReference>
<dbReference type="InterPro" id="IPR002524">
    <property type="entry name" value="Cation_efflux"/>
</dbReference>
<dbReference type="KEGG" id="acaf:CA12_08590"/>
<dbReference type="SUPFAM" id="SSF161111">
    <property type="entry name" value="Cation efflux protein transmembrane domain-like"/>
    <property type="match status" value="1"/>
</dbReference>
<dbReference type="SUPFAM" id="SSF160240">
    <property type="entry name" value="Cation efflux protein cytoplasmic domain-like"/>
    <property type="match status" value="1"/>
</dbReference>
<feature type="region of interest" description="Disordered" evidence="7">
    <location>
        <begin position="1"/>
        <end position="31"/>
    </location>
</feature>
<evidence type="ECO:0000256" key="3">
    <source>
        <dbReference type="ARBA" id="ARBA00022448"/>
    </source>
</evidence>
<evidence type="ECO:0000256" key="6">
    <source>
        <dbReference type="ARBA" id="ARBA00023136"/>
    </source>
</evidence>
<dbReference type="NCBIfam" id="TIGR01297">
    <property type="entry name" value="CDF"/>
    <property type="match status" value="1"/>
</dbReference>
<keyword evidence="3" id="KW-0813">Transport</keyword>
<feature type="transmembrane region" description="Helical" evidence="8">
    <location>
        <begin position="45"/>
        <end position="68"/>
    </location>
</feature>
<dbReference type="EMBL" id="CP036265">
    <property type="protein sequence ID" value="QDT14780.1"/>
    <property type="molecule type" value="Genomic_DNA"/>
</dbReference>
<proteinExistence type="inferred from homology"/>
<dbReference type="Gene3D" id="3.30.70.1350">
    <property type="entry name" value="Cation efflux protein, cytoplasmic domain"/>
    <property type="match status" value="1"/>
</dbReference>
<dbReference type="GO" id="GO:0008324">
    <property type="term" value="F:monoatomic cation transmembrane transporter activity"/>
    <property type="evidence" value="ECO:0007669"/>
    <property type="project" value="InterPro"/>
</dbReference>
<accession>A0A517P5W8</accession>
<keyword evidence="6 8" id="KW-0472">Membrane</keyword>
<feature type="domain" description="Cation efflux protein cytoplasmic" evidence="10">
    <location>
        <begin position="250"/>
        <end position="328"/>
    </location>
</feature>
<dbReference type="InterPro" id="IPR058533">
    <property type="entry name" value="Cation_efflux_TM"/>
</dbReference>
<feature type="domain" description="Cation efflux protein transmembrane" evidence="9">
    <location>
        <begin position="52"/>
        <end position="246"/>
    </location>
</feature>
<evidence type="ECO:0000256" key="5">
    <source>
        <dbReference type="ARBA" id="ARBA00022989"/>
    </source>
</evidence>
<feature type="compositionally biased region" description="Low complexity" evidence="7">
    <location>
        <begin position="1"/>
        <end position="13"/>
    </location>
</feature>
<dbReference type="InterPro" id="IPR036837">
    <property type="entry name" value="Cation_efflux_CTD_sf"/>
</dbReference>
<protein>
    <submittedName>
        <fullName evidence="11">Ferrous-iron efflux pump FieF</fullName>
    </submittedName>
</protein>
<evidence type="ECO:0000256" key="1">
    <source>
        <dbReference type="ARBA" id="ARBA00004141"/>
    </source>
</evidence>
<organism evidence="11 12">
    <name type="scientific">Alienimonas californiensis</name>
    <dbReference type="NCBI Taxonomy" id="2527989"/>
    <lineage>
        <taxon>Bacteria</taxon>
        <taxon>Pseudomonadati</taxon>
        <taxon>Planctomycetota</taxon>
        <taxon>Planctomycetia</taxon>
        <taxon>Planctomycetales</taxon>
        <taxon>Planctomycetaceae</taxon>
        <taxon>Alienimonas</taxon>
    </lineage>
</organism>
<dbReference type="RefSeq" id="WP_207622142.1">
    <property type="nucleotide sequence ID" value="NZ_CP036265.1"/>
</dbReference>
<dbReference type="AlphaFoldDB" id="A0A517P5W8"/>
<evidence type="ECO:0000259" key="9">
    <source>
        <dbReference type="Pfam" id="PF01545"/>
    </source>
</evidence>
<gene>
    <name evidence="11" type="primary">fieF</name>
    <name evidence="11" type="ORF">CA12_08590</name>
</gene>
<feature type="transmembrane region" description="Helical" evidence="8">
    <location>
        <begin position="117"/>
        <end position="138"/>
    </location>
</feature>
<dbReference type="InterPro" id="IPR027469">
    <property type="entry name" value="Cation_efflux_TMD_sf"/>
</dbReference>
<dbReference type="Proteomes" id="UP000318741">
    <property type="component" value="Chromosome"/>
</dbReference>
<sequence length="333" mass="34805">MTGPAVTSAASPAPTRPVRPAFPDPVPPEDPAAVRAARRNRTRRLIFAGAVGVGVRLVVIVAEFAAYLACGADVLLVDAVASLADVAASLALLAAVKYAERPPDDDHPFGHGRFEPLAGLQLGVLIVLLGAVLGGQAVWDAAREEVALNLPLWAAAVPLAAAVLLEITGRVVKNVGRREHSSALIAEAYHYRIDAGTSLIAAVGLAAAATVPDWGGLIDRGGAALLAALMIGLGAAAVWENLHQLVDGVPDDARFELVREAAASVEGVLEVEKVRIQHAGPDAHVDIDVEVNPEETVCEAHRTAQHVRAAVQSAWPSVREVVVHVEPYYEGDH</sequence>
<keyword evidence="5 8" id="KW-1133">Transmembrane helix</keyword>
<feature type="compositionally biased region" description="Pro residues" evidence="7">
    <location>
        <begin position="14"/>
        <end position="30"/>
    </location>
</feature>
<evidence type="ECO:0000256" key="2">
    <source>
        <dbReference type="ARBA" id="ARBA00008114"/>
    </source>
</evidence>
<comment type="subcellular location">
    <subcellularLocation>
        <location evidence="1">Membrane</location>
        <topology evidence="1">Multi-pass membrane protein</topology>
    </subcellularLocation>
</comment>
<keyword evidence="12" id="KW-1185">Reference proteome</keyword>
<dbReference type="PANTHER" id="PTHR43840:SF15">
    <property type="entry name" value="MITOCHONDRIAL METAL TRANSPORTER 1-RELATED"/>
    <property type="match status" value="1"/>
</dbReference>
<comment type="similarity">
    <text evidence="2">Belongs to the cation diffusion facilitator (CDF) transporter (TC 2.A.4) family.</text>
</comment>
<keyword evidence="4 8" id="KW-0812">Transmembrane</keyword>
<reference evidence="11 12" key="1">
    <citation type="submission" date="2019-02" db="EMBL/GenBank/DDBJ databases">
        <title>Deep-cultivation of Planctomycetes and their phenomic and genomic characterization uncovers novel biology.</title>
        <authorList>
            <person name="Wiegand S."/>
            <person name="Jogler M."/>
            <person name="Boedeker C."/>
            <person name="Pinto D."/>
            <person name="Vollmers J."/>
            <person name="Rivas-Marin E."/>
            <person name="Kohn T."/>
            <person name="Peeters S.H."/>
            <person name="Heuer A."/>
            <person name="Rast P."/>
            <person name="Oberbeckmann S."/>
            <person name="Bunk B."/>
            <person name="Jeske O."/>
            <person name="Meyerdierks A."/>
            <person name="Storesund J.E."/>
            <person name="Kallscheuer N."/>
            <person name="Luecker S."/>
            <person name="Lage O.M."/>
            <person name="Pohl T."/>
            <person name="Merkel B.J."/>
            <person name="Hornburger P."/>
            <person name="Mueller R.-W."/>
            <person name="Bruemmer F."/>
            <person name="Labrenz M."/>
            <person name="Spormann A.M."/>
            <person name="Op den Camp H."/>
            <person name="Overmann J."/>
            <person name="Amann R."/>
            <person name="Jetten M.S.M."/>
            <person name="Mascher T."/>
            <person name="Medema M.H."/>
            <person name="Devos D.P."/>
            <person name="Kaster A.-K."/>
            <person name="Ovreas L."/>
            <person name="Rohde M."/>
            <person name="Galperin M.Y."/>
            <person name="Jogler C."/>
        </authorList>
    </citation>
    <scope>NUCLEOTIDE SEQUENCE [LARGE SCALE GENOMIC DNA]</scope>
    <source>
        <strain evidence="11 12">CA12</strain>
    </source>
</reference>
<dbReference type="Pfam" id="PF01545">
    <property type="entry name" value="Cation_efflux"/>
    <property type="match status" value="1"/>
</dbReference>
<name>A0A517P5W8_9PLAN</name>
<dbReference type="PANTHER" id="PTHR43840">
    <property type="entry name" value="MITOCHONDRIAL METAL TRANSPORTER 1-RELATED"/>
    <property type="match status" value="1"/>
</dbReference>
<dbReference type="InterPro" id="IPR027470">
    <property type="entry name" value="Cation_efflux_CTD"/>
</dbReference>
<evidence type="ECO:0000313" key="12">
    <source>
        <dbReference type="Proteomes" id="UP000318741"/>
    </source>
</evidence>
<evidence type="ECO:0000256" key="4">
    <source>
        <dbReference type="ARBA" id="ARBA00022692"/>
    </source>
</evidence>
<dbReference type="InterPro" id="IPR050291">
    <property type="entry name" value="CDF_Transporter"/>
</dbReference>
<feature type="transmembrane region" description="Helical" evidence="8">
    <location>
        <begin position="150"/>
        <end position="168"/>
    </location>
</feature>
<evidence type="ECO:0000313" key="11">
    <source>
        <dbReference type="EMBL" id="QDT14780.1"/>
    </source>
</evidence>
<evidence type="ECO:0000256" key="8">
    <source>
        <dbReference type="SAM" id="Phobius"/>
    </source>
</evidence>
<evidence type="ECO:0000256" key="7">
    <source>
        <dbReference type="SAM" id="MobiDB-lite"/>
    </source>
</evidence>